<dbReference type="RefSeq" id="WP_238749708.1">
    <property type="nucleotide sequence ID" value="NZ_CAKLPZ010000001.1"/>
</dbReference>
<dbReference type="InterPro" id="IPR007235">
    <property type="entry name" value="Glyco_trans_28_C"/>
</dbReference>
<name>A0ABN8F4Y0_9BACT</name>
<dbReference type="InterPro" id="IPR048097">
    <property type="entry name" value="Cps14G-like"/>
</dbReference>
<comment type="caution">
    <text evidence="2">The sequence shown here is derived from an EMBL/GenBank/DDBJ whole genome shotgun (WGS) entry which is preliminary data.</text>
</comment>
<organism evidence="2 3">
    <name type="scientific">Neolewinella maritima</name>
    <dbReference type="NCBI Taxonomy" id="1383882"/>
    <lineage>
        <taxon>Bacteria</taxon>
        <taxon>Pseudomonadati</taxon>
        <taxon>Bacteroidota</taxon>
        <taxon>Saprospiria</taxon>
        <taxon>Saprospirales</taxon>
        <taxon>Lewinellaceae</taxon>
        <taxon>Neolewinella</taxon>
    </lineage>
</organism>
<dbReference type="NCBIfam" id="NF041548">
    <property type="entry name" value="PssE"/>
    <property type="match status" value="1"/>
</dbReference>
<gene>
    <name evidence="2" type="ORF">LEM8419_00828</name>
</gene>
<reference evidence="2" key="1">
    <citation type="submission" date="2021-12" db="EMBL/GenBank/DDBJ databases">
        <authorList>
            <person name="Rodrigo-Torres L."/>
            <person name="Arahal R. D."/>
            <person name="Lucena T."/>
        </authorList>
    </citation>
    <scope>NUCLEOTIDE SEQUENCE</scope>
    <source>
        <strain evidence="2">CECT 8419</strain>
    </source>
</reference>
<accession>A0ABN8F4Y0</accession>
<dbReference type="Pfam" id="PF04101">
    <property type="entry name" value="Glyco_tran_28_C"/>
    <property type="match status" value="1"/>
</dbReference>
<proteinExistence type="predicted"/>
<dbReference type="EMBL" id="CAKLPZ010000001">
    <property type="protein sequence ID" value="CAH0999528.1"/>
    <property type="molecule type" value="Genomic_DNA"/>
</dbReference>
<sequence>MILVLLGTFPIEFRRPLAELDRLCAGGVIGEEVIVQSGHTSFRSDHLTLRPFIPPDELLNLYDRARLIISHAGTGSLVTGVRKGKTVIAIPRLLRLGEHIDDHQLEILREFVTRGYVIAWNEADQLEDVLQASTAFVPRPYTSKKQQIIDYLREYIDRA</sequence>
<dbReference type="Proteomes" id="UP000837803">
    <property type="component" value="Unassembled WGS sequence"/>
</dbReference>
<protein>
    <recommendedName>
        <fullName evidence="1">Glycosyl transferase family 28 C-terminal domain-containing protein</fullName>
    </recommendedName>
</protein>
<evidence type="ECO:0000259" key="1">
    <source>
        <dbReference type="Pfam" id="PF04101"/>
    </source>
</evidence>
<dbReference type="Gene3D" id="3.40.50.2000">
    <property type="entry name" value="Glycogen Phosphorylase B"/>
    <property type="match status" value="1"/>
</dbReference>
<feature type="domain" description="Glycosyl transferase family 28 C-terminal" evidence="1">
    <location>
        <begin position="56"/>
        <end position="148"/>
    </location>
</feature>
<evidence type="ECO:0000313" key="3">
    <source>
        <dbReference type="Proteomes" id="UP000837803"/>
    </source>
</evidence>
<dbReference type="SUPFAM" id="SSF53756">
    <property type="entry name" value="UDP-Glycosyltransferase/glycogen phosphorylase"/>
    <property type="match status" value="1"/>
</dbReference>
<keyword evidence="3" id="KW-1185">Reference proteome</keyword>
<evidence type="ECO:0000313" key="2">
    <source>
        <dbReference type="EMBL" id="CAH0999528.1"/>
    </source>
</evidence>